<proteinExistence type="inferred from homology"/>
<dbReference type="InterPro" id="IPR001173">
    <property type="entry name" value="Glyco_trans_2-like"/>
</dbReference>
<dbReference type="Pfam" id="PF00535">
    <property type="entry name" value="Glycos_transf_2"/>
    <property type="match status" value="1"/>
</dbReference>
<reference evidence="3" key="1">
    <citation type="submission" date="2023-07" db="EMBL/GenBank/DDBJ databases">
        <authorList>
            <person name="Kim M.K."/>
        </authorList>
    </citation>
    <scope>NUCLEOTIDE SEQUENCE</scope>
    <source>
        <strain evidence="3">CA1-15</strain>
    </source>
</reference>
<evidence type="ECO:0000259" key="2">
    <source>
        <dbReference type="Pfam" id="PF00535"/>
    </source>
</evidence>
<dbReference type="Gene3D" id="1.25.40.10">
    <property type="entry name" value="Tetratricopeptide repeat domain"/>
    <property type="match status" value="1"/>
</dbReference>
<dbReference type="PANTHER" id="PTHR43630">
    <property type="entry name" value="POLY-BETA-1,6-N-ACETYL-D-GLUCOSAMINE SYNTHASE"/>
    <property type="match status" value="1"/>
</dbReference>
<keyword evidence="3" id="KW-0328">Glycosyltransferase</keyword>
<name>A0ABT8ZW86_9SPHN</name>
<keyword evidence="4" id="KW-1185">Reference proteome</keyword>
<dbReference type="InterPro" id="IPR011990">
    <property type="entry name" value="TPR-like_helical_dom_sf"/>
</dbReference>
<dbReference type="GO" id="GO:0016757">
    <property type="term" value="F:glycosyltransferase activity"/>
    <property type="evidence" value="ECO:0007669"/>
    <property type="project" value="UniProtKB-KW"/>
</dbReference>
<dbReference type="InterPro" id="IPR029044">
    <property type="entry name" value="Nucleotide-diphossugar_trans"/>
</dbReference>
<dbReference type="CDD" id="cd02511">
    <property type="entry name" value="Beta4Glucosyltransferase"/>
    <property type="match status" value="1"/>
</dbReference>
<dbReference type="Gene3D" id="3.90.550.10">
    <property type="entry name" value="Spore Coat Polysaccharide Biosynthesis Protein SpsA, Chain A"/>
    <property type="match status" value="1"/>
</dbReference>
<dbReference type="SUPFAM" id="SSF48452">
    <property type="entry name" value="TPR-like"/>
    <property type="match status" value="1"/>
</dbReference>
<comment type="caution">
    <text evidence="3">The sequence shown here is derived from an EMBL/GenBank/DDBJ whole genome shotgun (WGS) entry which is preliminary data.</text>
</comment>
<feature type="domain" description="Glycosyltransferase 2-like" evidence="2">
    <location>
        <begin position="7"/>
        <end position="110"/>
    </location>
</feature>
<dbReference type="Proteomes" id="UP001176468">
    <property type="component" value="Unassembled WGS sequence"/>
</dbReference>
<dbReference type="EC" id="2.4.-.-" evidence="3"/>
<protein>
    <submittedName>
        <fullName evidence="3">Glycosyltransferase family 2 protein</fullName>
        <ecNumber evidence="3">2.4.-.-</ecNumber>
    </submittedName>
</protein>
<gene>
    <name evidence="3" type="ORF">Q5H94_02995</name>
</gene>
<dbReference type="EMBL" id="JAUQSZ010000001">
    <property type="protein sequence ID" value="MDO7841280.1"/>
    <property type="molecule type" value="Genomic_DNA"/>
</dbReference>
<evidence type="ECO:0000313" key="3">
    <source>
        <dbReference type="EMBL" id="MDO7841280.1"/>
    </source>
</evidence>
<evidence type="ECO:0000256" key="1">
    <source>
        <dbReference type="ARBA" id="ARBA00038494"/>
    </source>
</evidence>
<accession>A0ABT8ZW86</accession>
<organism evidence="3 4">
    <name type="scientific">Sphingomonas immobilis</name>
    <dbReference type="NCBI Taxonomy" id="3063997"/>
    <lineage>
        <taxon>Bacteria</taxon>
        <taxon>Pseudomonadati</taxon>
        <taxon>Pseudomonadota</taxon>
        <taxon>Alphaproteobacteria</taxon>
        <taxon>Sphingomonadales</taxon>
        <taxon>Sphingomonadaceae</taxon>
        <taxon>Sphingomonas</taxon>
    </lineage>
</organism>
<dbReference type="SUPFAM" id="SSF53448">
    <property type="entry name" value="Nucleotide-diphospho-sugar transferases"/>
    <property type="match status" value="1"/>
</dbReference>
<evidence type="ECO:0000313" key="4">
    <source>
        <dbReference type="Proteomes" id="UP001176468"/>
    </source>
</evidence>
<comment type="similarity">
    <text evidence="1">Belongs to the glycosyltransferase 2 family. WaaE/KdtX subfamily.</text>
</comment>
<sequence>MAATLIVRDEARSIARCIASVRPWVDRVVVVDTGSTDGTAEIAARAGAEVHTFQWCEDFSAARNHALACADADWHLVIDADEWLQSGGEALRRFVAGPQRLGTICIDSSFTAGGEAGSGRSWITRLLPRGARYQGRIHEQVVSPLERRRIDVVFGHDGYEDAQMGRKRTRNRTLLMLDLAERPDDPYLAFQLGREAEGRQDVAEACDWYARAADAPAGSGWLHELTTRRLQCLGRAGRLDAALALADDAIPRWPDSPDLFFVVGNLLLDRAISDPAQAIETWLPLATGAWERCLEIGERPDLEGSVAGRGSHLARRNLDMVRGQMAALAA</sequence>
<keyword evidence="3" id="KW-0808">Transferase</keyword>
<dbReference type="PANTHER" id="PTHR43630:SF2">
    <property type="entry name" value="GLYCOSYLTRANSFERASE"/>
    <property type="match status" value="1"/>
</dbReference>